<keyword evidence="2" id="KW-1185">Reference proteome</keyword>
<reference evidence="1 2" key="1">
    <citation type="submission" date="2023-09" db="EMBL/GenBank/DDBJ databases">
        <authorList>
            <person name="Wang M."/>
        </authorList>
    </citation>
    <scope>NUCLEOTIDE SEQUENCE [LARGE SCALE GENOMIC DNA]</scope>
    <source>
        <strain evidence="1">GT-2023</strain>
        <tissue evidence="1">Liver</tissue>
    </source>
</reference>
<protein>
    <recommendedName>
        <fullName evidence="3">Reverse transcriptase RNase H-like domain-containing protein</fullName>
    </recommendedName>
</protein>
<dbReference type="Proteomes" id="UP001558613">
    <property type="component" value="Unassembled WGS sequence"/>
</dbReference>
<evidence type="ECO:0008006" key="3">
    <source>
        <dbReference type="Google" id="ProtNLM"/>
    </source>
</evidence>
<dbReference type="EMBL" id="JAYMGO010000010">
    <property type="protein sequence ID" value="KAL1267156.1"/>
    <property type="molecule type" value="Genomic_DNA"/>
</dbReference>
<proteinExistence type="predicted"/>
<sequence>MYILSTAKLNAVGHWWVGELALDFKFDIRYIQGKANADADVLSRWPLDIDKYVTACTEVLTEEVVQATWDGSQIHRANDVAWVVALNARQEGAVWQDGESAMTLDPTELRTAQREDPNISELIKLKERHLK</sequence>
<name>A0ABR3MRB4_9TELE</name>
<evidence type="ECO:0000313" key="2">
    <source>
        <dbReference type="Proteomes" id="UP001558613"/>
    </source>
</evidence>
<comment type="caution">
    <text evidence="1">The sequence shown here is derived from an EMBL/GenBank/DDBJ whole genome shotgun (WGS) entry which is preliminary data.</text>
</comment>
<evidence type="ECO:0000313" key="1">
    <source>
        <dbReference type="EMBL" id="KAL1267156.1"/>
    </source>
</evidence>
<organism evidence="1 2">
    <name type="scientific">Cirrhinus molitorella</name>
    <name type="common">mud carp</name>
    <dbReference type="NCBI Taxonomy" id="172907"/>
    <lineage>
        <taxon>Eukaryota</taxon>
        <taxon>Metazoa</taxon>
        <taxon>Chordata</taxon>
        <taxon>Craniata</taxon>
        <taxon>Vertebrata</taxon>
        <taxon>Euteleostomi</taxon>
        <taxon>Actinopterygii</taxon>
        <taxon>Neopterygii</taxon>
        <taxon>Teleostei</taxon>
        <taxon>Ostariophysi</taxon>
        <taxon>Cypriniformes</taxon>
        <taxon>Cyprinidae</taxon>
        <taxon>Labeoninae</taxon>
        <taxon>Labeonini</taxon>
        <taxon>Cirrhinus</taxon>
    </lineage>
</organism>
<accession>A0ABR3MRB4</accession>
<gene>
    <name evidence="1" type="ORF">QQF64_002831</name>
</gene>